<name>A0ABT2FDE2_9NEIS</name>
<comment type="function">
    <text evidence="3 4">Prevents the cell division inhibition by proteins MinC and MinD at internal division sites while permitting inhibition at polar sites. This ensures cell division at the proper site by restricting the formation of a division septum at the midpoint of the long axis of the cell.</text>
</comment>
<dbReference type="Pfam" id="PF03776">
    <property type="entry name" value="MinE"/>
    <property type="match status" value="1"/>
</dbReference>
<dbReference type="EMBL" id="JANUXW010000004">
    <property type="protein sequence ID" value="MCS4533975.1"/>
    <property type="molecule type" value="Genomic_DNA"/>
</dbReference>
<sequence>MSLIDLLFGKKNKTAAVARDRLQIIIAQERAKEQAPDYLPTLQKELMEVLSKYVHVSLEDIRISQEKQNGMDVLELNITLPEQKKAEEA</sequence>
<keyword evidence="4" id="KW-0131">Cell cycle</keyword>
<comment type="caution">
    <text evidence="5">The sequence shown here is derived from an EMBL/GenBank/DDBJ whole genome shotgun (WGS) entry which is preliminary data.</text>
</comment>
<dbReference type="NCBIfam" id="TIGR01215">
    <property type="entry name" value="minE"/>
    <property type="match status" value="1"/>
</dbReference>
<protein>
    <recommendedName>
        <fullName evidence="2 4">Cell division topological specificity factor</fullName>
    </recommendedName>
</protein>
<dbReference type="InterPro" id="IPR005527">
    <property type="entry name" value="MinE"/>
</dbReference>
<dbReference type="HAMAP" id="MF_00262">
    <property type="entry name" value="MinE"/>
    <property type="match status" value="1"/>
</dbReference>
<organism evidence="5 6">
    <name type="scientific">Neisseria montereyensis</name>
    <dbReference type="NCBI Taxonomy" id="2973938"/>
    <lineage>
        <taxon>Bacteria</taxon>
        <taxon>Pseudomonadati</taxon>
        <taxon>Pseudomonadota</taxon>
        <taxon>Betaproteobacteria</taxon>
        <taxon>Neisseriales</taxon>
        <taxon>Neisseriaceae</taxon>
        <taxon>Neisseria</taxon>
    </lineage>
</organism>
<dbReference type="NCBIfam" id="NF001422">
    <property type="entry name" value="PRK00296.1"/>
    <property type="match status" value="1"/>
</dbReference>
<dbReference type="Gene3D" id="3.30.1070.10">
    <property type="entry name" value="Cell division topological specificity factor MinE"/>
    <property type="match status" value="1"/>
</dbReference>
<evidence type="ECO:0000256" key="2">
    <source>
        <dbReference type="ARBA" id="ARBA00020112"/>
    </source>
</evidence>
<evidence type="ECO:0000256" key="1">
    <source>
        <dbReference type="ARBA" id="ARBA00008168"/>
    </source>
</evidence>
<reference evidence="5" key="1">
    <citation type="submission" date="2022-08" db="EMBL/GenBank/DDBJ databases">
        <authorList>
            <person name="Volokhov D.V."/>
            <person name="Furtak V.A."/>
            <person name="Zagorodnyaya T.A."/>
        </authorList>
    </citation>
    <scope>NUCLEOTIDE SEQUENCE</scope>
    <source>
        <strain evidence="5">CSL10203-ORH2</strain>
    </source>
</reference>
<evidence type="ECO:0000313" key="6">
    <source>
        <dbReference type="Proteomes" id="UP001166947"/>
    </source>
</evidence>
<accession>A0ABT2FDE2</accession>
<gene>
    <name evidence="4 5" type="primary">minE</name>
    <name evidence="5" type="ORF">NXS09_06635</name>
</gene>
<dbReference type="SUPFAM" id="SSF55229">
    <property type="entry name" value="Cell division protein MinE topological specificity domain"/>
    <property type="match status" value="1"/>
</dbReference>
<keyword evidence="6" id="KW-1185">Reference proteome</keyword>
<dbReference type="RefSeq" id="WP_259291765.1">
    <property type="nucleotide sequence ID" value="NZ_JANUXW010000004.1"/>
</dbReference>
<dbReference type="Proteomes" id="UP001166947">
    <property type="component" value="Unassembled WGS sequence"/>
</dbReference>
<evidence type="ECO:0000256" key="4">
    <source>
        <dbReference type="HAMAP-Rule" id="MF_00262"/>
    </source>
</evidence>
<comment type="similarity">
    <text evidence="1 4">Belongs to the MinE family.</text>
</comment>
<proteinExistence type="inferred from homology"/>
<dbReference type="NCBIfam" id="NF010595">
    <property type="entry name" value="PRK13989.1"/>
    <property type="match status" value="1"/>
</dbReference>
<reference evidence="5" key="2">
    <citation type="journal article" date="2023" name="Curr. Microbiol.">
        <title>Neisseria montereyensis sp. nov., Isolated from Oropharynx of California Sea Lion (Zalophus californianus): Genomic, Phylogenetic, and Phenotypic Study.</title>
        <authorList>
            <person name="Volokhov D.V."/>
            <person name="Zagorodnyaya T.A."/>
            <person name="Furtak V.A."/>
            <person name="Nattanmai G."/>
            <person name="Randall L."/>
            <person name="Jose S."/>
            <person name="Gao Y."/>
            <person name="Gulland F.M."/>
            <person name="Eisenberg T."/>
            <person name="Delmonte P."/>
            <person name="Blom J."/>
            <person name="Mitchell K.K."/>
        </authorList>
    </citation>
    <scope>NUCLEOTIDE SEQUENCE</scope>
    <source>
        <strain evidence="5">CSL10203-ORH2</strain>
    </source>
</reference>
<keyword evidence="4 5" id="KW-0132">Cell division</keyword>
<dbReference type="InterPro" id="IPR036707">
    <property type="entry name" value="MinE_sf"/>
</dbReference>
<evidence type="ECO:0000256" key="3">
    <source>
        <dbReference type="ARBA" id="ARBA00025265"/>
    </source>
</evidence>
<evidence type="ECO:0000313" key="5">
    <source>
        <dbReference type="EMBL" id="MCS4533975.1"/>
    </source>
</evidence>
<dbReference type="GO" id="GO:0051301">
    <property type="term" value="P:cell division"/>
    <property type="evidence" value="ECO:0007669"/>
    <property type="project" value="UniProtKB-KW"/>
</dbReference>